<dbReference type="Proteomes" id="UP000678281">
    <property type="component" value="Unassembled WGS sequence"/>
</dbReference>
<keyword evidence="1 4" id="KW-0489">Methyltransferase</keyword>
<dbReference type="Gene3D" id="3.40.50.150">
    <property type="entry name" value="Vaccinia Virus protein VP39"/>
    <property type="match status" value="1"/>
</dbReference>
<name>A0A942E9Y4_9HYPH</name>
<protein>
    <submittedName>
        <fullName evidence="4">Class I SAM-dependent methyltransferase</fullName>
    </submittedName>
</protein>
<organism evidence="4 5">
    <name type="scientific">Devosia litorisediminis</name>
    <dbReference type="NCBI Taxonomy" id="2829817"/>
    <lineage>
        <taxon>Bacteria</taxon>
        <taxon>Pseudomonadati</taxon>
        <taxon>Pseudomonadota</taxon>
        <taxon>Alphaproteobacteria</taxon>
        <taxon>Hyphomicrobiales</taxon>
        <taxon>Devosiaceae</taxon>
        <taxon>Devosia</taxon>
    </lineage>
</organism>
<dbReference type="GO" id="GO:0008168">
    <property type="term" value="F:methyltransferase activity"/>
    <property type="evidence" value="ECO:0007669"/>
    <property type="project" value="UniProtKB-KW"/>
</dbReference>
<dbReference type="Pfam" id="PF13649">
    <property type="entry name" value="Methyltransf_25"/>
    <property type="match status" value="1"/>
</dbReference>
<evidence type="ECO:0000313" key="4">
    <source>
        <dbReference type="EMBL" id="MBS3847519.1"/>
    </source>
</evidence>
<dbReference type="EMBL" id="JAGXTP010000001">
    <property type="protein sequence ID" value="MBS3847519.1"/>
    <property type="molecule type" value="Genomic_DNA"/>
</dbReference>
<evidence type="ECO:0000313" key="5">
    <source>
        <dbReference type="Proteomes" id="UP000678281"/>
    </source>
</evidence>
<dbReference type="PANTHER" id="PTHR43861">
    <property type="entry name" value="TRANS-ACONITATE 2-METHYLTRANSFERASE-RELATED"/>
    <property type="match status" value="1"/>
</dbReference>
<gene>
    <name evidence="4" type="ORF">KD146_02295</name>
</gene>
<dbReference type="GO" id="GO:0032259">
    <property type="term" value="P:methylation"/>
    <property type="evidence" value="ECO:0007669"/>
    <property type="project" value="UniProtKB-KW"/>
</dbReference>
<keyword evidence="5" id="KW-1185">Reference proteome</keyword>
<sequence length="207" mass="22658">MGDPSRFWNKMAERYARQPIGDEAAYQHKLKTTQRYFHPEMVLMEFGCGTGSTAITHAPLVKHVRATDFSEAMIAIAQDKAVAAGVSNIDFEVAAIDTMPVVPEAYDMVLGLSILHLLEDRDAALNKVFAMLKPGGLFVSSTVCIGDTMAFFKFVGPIGKAMGLLPHLDVMTKVDLIESQHRAGFIIEEEYQPGKGKAVFLVARKPG</sequence>
<dbReference type="RefSeq" id="WP_212657135.1">
    <property type="nucleotide sequence ID" value="NZ_JAGXTP010000001.1"/>
</dbReference>
<comment type="caution">
    <text evidence="4">The sequence shown here is derived from an EMBL/GenBank/DDBJ whole genome shotgun (WGS) entry which is preliminary data.</text>
</comment>
<keyword evidence="2" id="KW-0808">Transferase</keyword>
<evidence type="ECO:0000256" key="2">
    <source>
        <dbReference type="ARBA" id="ARBA00022679"/>
    </source>
</evidence>
<dbReference type="AlphaFoldDB" id="A0A942E9Y4"/>
<dbReference type="InterPro" id="IPR041698">
    <property type="entry name" value="Methyltransf_25"/>
</dbReference>
<dbReference type="SUPFAM" id="SSF53335">
    <property type="entry name" value="S-adenosyl-L-methionine-dependent methyltransferases"/>
    <property type="match status" value="1"/>
</dbReference>
<proteinExistence type="predicted"/>
<reference evidence="4" key="1">
    <citation type="submission" date="2021-04" db="EMBL/GenBank/DDBJ databases">
        <title>Devosia litorisediminis sp. nov., isolated from a sand dune.</title>
        <authorList>
            <person name="Park S."/>
            <person name="Yoon J.-H."/>
        </authorList>
    </citation>
    <scope>NUCLEOTIDE SEQUENCE</scope>
    <source>
        <strain evidence="4">BSSL-BM10</strain>
    </source>
</reference>
<feature type="domain" description="Methyltransferase" evidence="3">
    <location>
        <begin position="44"/>
        <end position="136"/>
    </location>
</feature>
<dbReference type="PANTHER" id="PTHR43861:SF1">
    <property type="entry name" value="TRANS-ACONITATE 2-METHYLTRANSFERASE"/>
    <property type="match status" value="1"/>
</dbReference>
<dbReference type="InterPro" id="IPR029063">
    <property type="entry name" value="SAM-dependent_MTases_sf"/>
</dbReference>
<dbReference type="CDD" id="cd02440">
    <property type="entry name" value="AdoMet_MTases"/>
    <property type="match status" value="1"/>
</dbReference>
<accession>A0A942E9Y4</accession>
<evidence type="ECO:0000259" key="3">
    <source>
        <dbReference type="Pfam" id="PF13649"/>
    </source>
</evidence>
<evidence type="ECO:0000256" key="1">
    <source>
        <dbReference type="ARBA" id="ARBA00022603"/>
    </source>
</evidence>